<reference evidence="4 5" key="1">
    <citation type="journal article" date="2016" name="Nat. Commun.">
        <title>Extremotolerant tardigrade genome and improved radiotolerance of human cultured cells by tardigrade-unique protein.</title>
        <authorList>
            <person name="Hashimoto T."/>
            <person name="Horikawa D.D."/>
            <person name="Saito Y."/>
            <person name="Kuwahara H."/>
            <person name="Kozuka-Hata H."/>
            <person name="Shin-I T."/>
            <person name="Minakuchi Y."/>
            <person name="Ohishi K."/>
            <person name="Motoyama A."/>
            <person name="Aizu T."/>
            <person name="Enomoto A."/>
            <person name="Kondo K."/>
            <person name="Tanaka S."/>
            <person name="Hara Y."/>
            <person name="Koshikawa S."/>
            <person name="Sagara H."/>
            <person name="Miura T."/>
            <person name="Yokobori S."/>
            <person name="Miyagawa K."/>
            <person name="Suzuki Y."/>
            <person name="Kubo T."/>
            <person name="Oyama M."/>
            <person name="Kohara Y."/>
            <person name="Fujiyama A."/>
            <person name="Arakawa K."/>
            <person name="Katayama T."/>
            <person name="Toyoda A."/>
            <person name="Kunieda T."/>
        </authorList>
    </citation>
    <scope>NUCLEOTIDE SEQUENCE [LARGE SCALE GENOMIC DNA]</scope>
    <source>
        <strain evidence="4 5">YOKOZUNA-1</strain>
    </source>
</reference>
<keyword evidence="2" id="KW-0677">Repeat</keyword>
<organism evidence="4 5">
    <name type="scientific">Ramazzottius varieornatus</name>
    <name type="common">Water bear</name>
    <name type="synonym">Tardigrade</name>
    <dbReference type="NCBI Taxonomy" id="947166"/>
    <lineage>
        <taxon>Eukaryota</taxon>
        <taxon>Metazoa</taxon>
        <taxon>Ecdysozoa</taxon>
        <taxon>Tardigrada</taxon>
        <taxon>Eutardigrada</taxon>
        <taxon>Parachela</taxon>
        <taxon>Hypsibioidea</taxon>
        <taxon>Ramazzottiidae</taxon>
        <taxon>Ramazzottius</taxon>
    </lineage>
</organism>
<keyword evidence="5" id="KW-1185">Reference proteome</keyword>
<dbReference type="Pfam" id="PF13855">
    <property type="entry name" value="LRR_8"/>
    <property type="match status" value="1"/>
</dbReference>
<dbReference type="STRING" id="947166.A0A1D1V564"/>
<evidence type="ECO:0000313" key="5">
    <source>
        <dbReference type="Proteomes" id="UP000186922"/>
    </source>
</evidence>
<dbReference type="InterPro" id="IPR050836">
    <property type="entry name" value="SDS22/Internalin_LRR"/>
</dbReference>
<dbReference type="SMART" id="SM00365">
    <property type="entry name" value="LRR_SD22"/>
    <property type="match status" value="5"/>
</dbReference>
<accession>A0A1D1V564</accession>
<dbReference type="Gene3D" id="3.80.10.10">
    <property type="entry name" value="Ribonuclease Inhibitor"/>
    <property type="match status" value="2"/>
</dbReference>
<evidence type="ECO:0000313" key="4">
    <source>
        <dbReference type="EMBL" id="GAU96050.1"/>
    </source>
</evidence>
<name>A0A1D1V564_RAMVA</name>
<feature type="region of interest" description="Disordered" evidence="3">
    <location>
        <begin position="1"/>
        <end position="38"/>
    </location>
</feature>
<keyword evidence="1" id="KW-0433">Leucine-rich repeat</keyword>
<dbReference type="EMBL" id="BDGG01000003">
    <property type="protein sequence ID" value="GAU96050.1"/>
    <property type="molecule type" value="Genomic_DNA"/>
</dbReference>
<evidence type="ECO:0000256" key="2">
    <source>
        <dbReference type="ARBA" id="ARBA00022737"/>
    </source>
</evidence>
<comment type="caution">
    <text evidence="4">The sequence shown here is derived from an EMBL/GenBank/DDBJ whole genome shotgun (WGS) entry which is preliminary data.</text>
</comment>
<feature type="compositionally biased region" description="Acidic residues" evidence="3">
    <location>
        <begin position="1"/>
        <end position="29"/>
    </location>
</feature>
<dbReference type="Proteomes" id="UP000186922">
    <property type="component" value="Unassembled WGS sequence"/>
</dbReference>
<evidence type="ECO:0008006" key="6">
    <source>
        <dbReference type="Google" id="ProtNLM"/>
    </source>
</evidence>
<dbReference type="OrthoDB" id="271226at2759"/>
<dbReference type="InterPro" id="IPR032675">
    <property type="entry name" value="LRR_dom_sf"/>
</dbReference>
<dbReference type="PANTHER" id="PTHR46652:SF8">
    <property type="entry name" value="LEUCINE RICH REPEAT CONTAINING 23"/>
    <property type="match status" value="1"/>
</dbReference>
<gene>
    <name evidence="4" type="primary">RvY_07551-1</name>
    <name evidence="4" type="synonym">RvY_07551.1</name>
    <name evidence="4" type="ORF">RvY_07551</name>
</gene>
<evidence type="ECO:0000256" key="3">
    <source>
        <dbReference type="SAM" id="MobiDB-lite"/>
    </source>
</evidence>
<evidence type="ECO:0000256" key="1">
    <source>
        <dbReference type="ARBA" id="ARBA00022614"/>
    </source>
</evidence>
<sequence>MADETDDESGNLEESEEPVIDEETEDETPAEAPLLKGECIKRLKPDPEDELQHTEAVASGEETWIEQAFDPEYEQPRLTPSLAKFIRKGYDKLGRKLGQYLMAEGLSMVAKTISGLSHAYVKLDLPGRSITDIALVKSFCNLRYVSLAGNHIFDILPLNQLQFLISLDLSDNYLESLEGFELHNYLKVLNVSKNFLKHLDGVVEHPYLQRLYLSYNKLAHFAPSSPRYLRELEVLELRKNRLIGFGGPSVKFPALKVLFIAQNNIEKLENLRGMKSIEFLDVRRNKLKSLADWPTLPNLKHLNVSFNFLEDVAELEKLAVKLARLKVLVIKNNPIMKDEIIGSKMIVAYTALTRVNDVRITKEKRQEAITEVQENAEEDGA</sequence>
<dbReference type="PANTHER" id="PTHR46652">
    <property type="entry name" value="LEUCINE-RICH REPEAT AND IQ DOMAIN-CONTAINING PROTEIN 1-RELATED"/>
    <property type="match status" value="1"/>
</dbReference>
<protein>
    <recommendedName>
        <fullName evidence="6">Leucine-rich repeat-containing protein 23</fullName>
    </recommendedName>
</protein>
<proteinExistence type="predicted"/>
<dbReference type="PROSITE" id="PS51450">
    <property type="entry name" value="LRR"/>
    <property type="match status" value="4"/>
</dbReference>
<dbReference type="InterPro" id="IPR001611">
    <property type="entry name" value="Leu-rich_rpt"/>
</dbReference>
<dbReference type="SUPFAM" id="SSF52058">
    <property type="entry name" value="L domain-like"/>
    <property type="match status" value="1"/>
</dbReference>
<dbReference type="AlphaFoldDB" id="A0A1D1V564"/>